<evidence type="ECO:0000313" key="2">
    <source>
        <dbReference type="EMBL" id="KAJ7767972.1"/>
    </source>
</evidence>
<evidence type="ECO:0000256" key="1">
    <source>
        <dbReference type="SAM" id="Coils"/>
    </source>
</evidence>
<name>A0AAD7JMG8_9AGAR</name>
<keyword evidence="3" id="KW-1185">Reference proteome</keyword>
<proteinExistence type="predicted"/>
<evidence type="ECO:0000313" key="3">
    <source>
        <dbReference type="Proteomes" id="UP001215280"/>
    </source>
</evidence>
<keyword evidence="1" id="KW-0175">Coiled coil</keyword>
<dbReference type="Proteomes" id="UP001215280">
    <property type="component" value="Unassembled WGS sequence"/>
</dbReference>
<reference evidence="2" key="1">
    <citation type="submission" date="2023-03" db="EMBL/GenBank/DDBJ databases">
        <title>Massive genome expansion in bonnet fungi (Mycena s.s.) driven by repeated elements and novel gene families across ecological guilds.</title>
        <authorList>
            <consortium name="Lawrence Berkeley National Laboratory"/>
            <person name="Harder C.B."/>
            <person name="Miyauchi S."/>
            <person name="Viragh M."/>
            <person name="Kuo A."/>
            <person name="Thoen E."/>
            <person name="Andreopoulos B."/>
            <person name="Lu D."/>
            <person name="Skrede I."/>
            <person name="Drula E."/>
            <person name="Henrissat B."/>
            <person name="Morin E."/>
            <person name="Kohler A."/>
            <person name="Barry K."/>
            <person name="LaButti K."/>
            <person name="Morin E."/>
            <person name="Salamov A."/>
            <person name="Lipzen A."/>
            <person name="Mereny Z."/>
            <person name="Hegedus B."/>
            <person name="Baldrian P."/>
            <person name="Stursova M."/>
            <person name="Weitz H."/>
            <person name="Taylor A."/>
            <person name="Grigoriev I.V."/>
            <person name="Nagy L.G."/>
            <person name="Martin F."/>
            <person name="Kauserud H."/>
        </authorList>
    </citation>
    <scope>NUCLEOTIDE SEQUENCE</scope>
    <source>
        <strain evidence="2">CBHHK188m</strain>
    </source>
</reference>
<sequence>MNNFALRSSEWGALATGHSSSVEPSHSNITANFATLARRQELLTTNEAPEGAEFAFIRSVVSQADSRLASLEEEISRLRVRLRQLEWEHASLSRDRAQNKGILSPLRKMPSEVLGEIFSWNLASAYETRTRCPSCADYVFSRTTWKIRSLWILSTPSLTLLPWCRSASTISFFRFPSLSRLIG</sequence>
<feature type="coiled-coil region" evidence="1">
    <location>
        <begin position="61"/>
        <end position="95"/>
    </location>
</feature>
<evidence type="ECO:0008006" key="4">
    <source>
        <dbReference type="Google" id="ProtNLM"/>
    </source>
</evidence>
<protein>
    <recommendedName>
        <fullName evidence="4">F-box domain-containing protein</fullName>
    </recommendedName>
</protein>
<gene>
    <name evidence="2" type="ORF">DFH07DRAFT_313290</name>
</gene>
<dbReference type="EMBL" id="JARJLG010000029">
    <property type="protein sequence ID" value="KAJ7767972.1"/>
    <property type="molecule type" value="Genomic_DNA"/>
</dbReference>
<accession>A0AAD7JMG8</accession>
<comment type="caution">
    <text evidence="2">The sequence shown here is derived from an EMBL/GenBank/DDBJ whole genome shotgun (WGS) entry which is preliminary data.</text>
</comment>
<organism evidence="2 3">
    <name type="scientific">Mycena maculata</name>
    <dbReference type="NCBI Taxonomy" id="230809"/>
    <lineage>
        <taxon>Eukaryota</taxon>
        <taxon>Fungi</taxon>
        <taxon>Dikarya</taxon>
        <taxon>Basidiomycota</taxon>
        <taxon>Agaricomycotina</taxon>
        <taxon>Agaricomycetes</taxon>
        <taxon>Agaricomycetidae</taxon>
        <taxon>Agaricales</taxon>
        <taxon>Marasmiineae</taxon>
        <taxon>Mycenaceae</taxon>
        <taxon>Mycena</taxon>
    </lineage>
</organism>
<dbReference type="AlphaFoldDB" id="A0AAD7JMG8"/>